<accession>A0A1Q3BE44</accession>
<gene>
    <name evidence="1" type="ORF">CFOL_v3_09807</name>
</gene>
<organism evidence="1 2">
    <name type="scientific">Cephalotus follicularis</name>
    <name type="common">Albany pitcher plant</name>
    <dbReference type="NCBI Taxonomy" id="3775"/>
    <lineage>
        <taxon>Eukaryota</taxon>
        <taxon>Viridiplantae</taxon>
        <taxon>Streptophyta</taxon>
        <taxon>Embryophyta</taxon>
        <taxon>Tracheophyta</taxon>
        <taxon>Spermatophyta</taxon>
        <taxon>Magnoliopsida</taxon>
        <taxon>eudicotyledons</taxon>
        <taxon>Gunneridae</taxon>
        <taxon>Pentapetalae</taxon>
        <taxon>rosids</taxon>
        <taxon>fabids</taxon>
        <taxon>Oxalidales</taxon>
        <taxon>Cephalotaceae</taxon>
        <taxon>Cephalotus</taxon>
    </lineage>
</organism>
<name>A0A1Q3BE44_CEPFO</name>
<dbReference type="PANTHER" id="PTHR35317">
    <property type="entry name" value="OS04G0629600 PROTEIN"/>
    <property type="match status" value="1"/>
</dbReference>
<dbReference type="InParanoid" id="A0A1Q3BE44"/>
<dbReference type="Proteomes" id="UP000187406">
    <property type="component" value="Unassembled WGS sequence"/>
</dbReference>
<dbReference type="AlphaFoldDB" id="A0A1Q3BE44"/>
<evidence type="ECO:0000313" key="1">
    <source>
        <dbReference type="EMBL" id="GAV66297.1"/>
    </source>
</evidence>
<comment type="caution">
    <text evidence="1">The sequence shown here is derived from an EMBL/GenBank/DDBJ whole genome shotgun (WGS) entry which is preliminary data.</text>
</comment>
<proteinExistence type="predicted"/>
<dbReference type="STRING" id="3775.A0A1Q3BE44"/>
<dbReference type="PANTHER" id="PTHR35317:SF23">
    <property type="entry name" value="OS04G0629600 PROTEIN"/>
    <property type="match status" value="1"/>
</dbReference>
<dbReference type="Pfam" id="PF14223">
    <property type="entry name" value="Retrotran_gag_2"/>
    <property type="match status" value="1"/>
</dbReference>
<dbReference type="EMBL" id="BDDD01000468">
    <property type="protein sequence ID" value="GAV66297.1"/>
    <property type="molecule type" value="Genomic_DNA"/>
</dbReference>
<keyword evidence="2" id="KW-1185">Reference proteome</keyword>
<protein>
    <submittedName>
        <fullName evidence="1">UBN2 domain-containing protein</fullName>
    </submittedName>
</protein>
<reference evidence="2" key="1">
    <citation type="submission" date="2016-04" db="EMBL/GenBank/DDBJ databases">
        <title>Cephalotus genome sequencing.</title>
        <authorList>
            <person name="Fukushima K."/>
            <person name="Hasebe M."/>
            <person name="Fang X."/>
        </authorList>
    </citation>
    <scope>NUCLEOTIDE SEQUENCE [LARGE SCALE GENOMIC DNA]</scope>
    <source>
        <strain evidence="2">cv. St1</strain>
    </source>
</reference>
<evidence type="ECO:0000313" key="2">
    <source>
        <dbReference type="Proteomes" id="UP000187406"/>
    </source>
</evidence>
<sequence>MKTFLRAYDLWESVEKGYTPVENPDNLSIAQMKIAKVQSTLNFKALSILHSAVAESIFPRIVASSTAKEAWDTLQEEFQGTERVRAIRLLNLRRDYENLKMKDSETVKDYISKLLEVVNQMRIYGEILTDQKLVEKVLISLPDKYDSKVSAIEESKDLTKLTLNELLGYLQIHESRISKREEVYAESDFQVKHRPLSRNPRIILVRNTTSLKALHFRRSSDKRETFLLVEPAARPITLRRIVGSRSDARFVIDLGILKNFVDSSRTGHRHNSKLLLSNKHMLQKIINMKVIYSWMHILGVKPTRNHGLLTVPAPIKCLINHLFFMSWTPKYKQSSR</sequence>
<dbReference type="OrthoDB" id="7616520at2759"/>